<evidence type="ECO:0000313" key="12">
    <source>
        <dbReference type="EMBL" id="KAG6373412.1"/>
    </source>
</evidence>
<gene>
    <name evidence="12" type="ORF">JVT61DRAFT_6561</name>
</gene>
<evidence type="ECO:0000256" key="10">
    <source>
        <dbReference type="SAM" id="Phobius"/>
    </source>
</evidence>
<evidence type="ECO:0000256" key="8">
    <source>
        <dbReference type="ARBA" id="ARBA00038311"/>
    </source>
</evidence>
<evidence type="ECO:0000256" key="5">
    <source>
        <dbReference type="ARBA" id="ARBA00022989"/>
    </source>
</evidence>
<feature type="transmembrane region" description="Helical" evidence="10">
    <location>
        <begin position="158"/>
        <end position="179"/>
    </location>
</feature>
<sequence>MHFFTRALTFVSLLVLAVSASPVESTEPEIVIEASFPKQNSFGHVVNGERNQIHLLVENRSDQNVTLNTIGGSFHHPDSGALVKNTTPLKYGSPLLEKSKVQIPYTFYSEFKPGDLRLNIWLEHSVDDQTFRVTAFDSVVTIVEPEGSWFDFKLISTYSIVAAFLGGASYFLYITYIPATKAKKSRRTRPEASTPVSAVTVTPSGARYEEEWIPEHHLKKPKARKSTTVGSGEELSGGETSGTEGRRRKGRK</sequence>
<keyword evidence="5 10" id="KW-1133">Transmembrane helix</keyword>
<comment type="function">
    <text evidence="7">Is probably involved in a pathway contributing to genomic integrity.</text>
</comment>
<dbReference type="Pfam" id="PF03896">
    <property type="entry name" value="TRAP_alpha"/>
    <property type="match status" value="1"/>
</dbReference>
<keyword evidence="2 10" id="KW-0812">Transmembrane</keyword>
<feature type="compositionally biased region" description="Basic and acidic residues" evidence="9">
    <location>
        <begin position="207"/>
        <end position="216"/>
    </location>
</feature>
<feature type="region of interest" description="Disordered" evidence="9">
    <location>
        <begin position="207"/>
        <end position="252"/>
    </location>
</feature>
<organism evidence="12 13">
    <name type="scientific">Boletus reticuloceps</name>
    <dbReference type="NCBI Taxonomy" id="495285"/>
    <lineage>
        <taxon>Eukaryota</taxon>
        <taxon>Fungi</taxon>
        <taxon>Dikarya</taxon>
        <taxon>Basidiomycota</taxon>
        <taxon>Agaricomycotina</taxon>
        <taxon>Agaricomycetes</taxon>
        <taxon>Agaricomycetidae</taxon>
        <taxon>Boletales</taxon>
        <taxon>Boletineae</taxon>
        <taxon>Boletaceae</taxon>
        <taxon>Boletoideae</taxon>
        <taxon>Boletus</taxon>
    </lineage>
</organism>
<evidence type="ECO:0000256" key="11">
    <source>
        <dbReference type="SAM" id="SignalP"/>
    </source>
</evidence>
<evidence type="ECO:0000256" key="1">
    <source>
        <dbReference type="ARBA" id="ARBA00004115"/>
    </source>
</evidence>
<dbReference type="InterPro" id="IPR005595">
    <property type="entry name" value="TRAP_alpha"/>
</dbReference>
<accession>A0A8I2YKM0</accession>
<keyword evidence="4" id="KW-0256">Endoplasmic reticulum</keyword>
<dbReference type="GO" id="GO:0005789">
    <property type="term" value="C:endoplasmic reticulum membrane"/>
    <property type="evidence" value="ECO:0007669"/>
    <property type="project" value="UniProtKB-SubCell"/>
</dbReference>
<comment type="similarity">
    <text evidence="8">Belongs to the IRC22 family.</text>
</comment>
<evidence type="ECO:0000256" key="2">
    <source>
        <dbReference type="ARBA" id="ARBA00022692"/>
    </source>
</evidence>
<dbReference type="Proteomes" id="UP000683000">
    <property type="component" value="Unassembled WGS sequence"/>
</dbReference>
<dbReference type="PANTHER" id="PTHR12924">
    <property type="entry name" value="TRANSLOCON-ASSOCIATED PROTEIN, ALPHA SUBUNIT"/>
    <property type="match status" value="1"/>
</dbReference>
<reference evidence="12" key="1">
    <citation type="submission" date="2021-03" db="EMBL/GenBank/DDBJ databases">
        <title>Evolutionary innovations through gain and loss of genes in the ectomycorrhizal Boletales.</title>
        <authorList>
            <person name="Wu G."/>
            <person name="Miyauchi S."/>
            <person name="Morin E."/>
            <person name="Yang Z.-L."/>
            <person name="Xu J."/>
            <person name="Martin F.M."/>
        </authorList>
    </citation>
    <scope>NUCLEOTIDE SEQUENCE</scope>
    <source>
        <strain evidence="12">BR01</strain>
    </source>
</reference>
<protein>
    <recommendedName>
        <fullName evidence="14">Translocon-associated protein subunit alpha</fullName>
    </recommendedName>
</protein>
<evidence type="ECO:0000256" key="4">
    <source>
        <dbReference type="ARBA" id="ARBA00022824"/>
    </source>
</evidence>
<evidence type="ECO:0008006" key="14">
    <source>
        <dbReference type="Google" id="ProtNLM"/>
    </source>
</evidence>
<keyword evidence="13" id="KW-1185">Reference proteome</keyword>
<comment type="caution">
    <text evidence="12">The sequence shown here is derived from an EMBL/GenBank/DDBJ whole genome shotgun (WGS) entry which is preliminary data.</text>
</comment>
<dbReference type="PANTHER" id="PTHR12924:SF0">
    <property type="entry name" value="TRANSLOCON-ASSOCIATED PROTEIN SUBUNIT ALPHA"/>
    <property type="match status" value="1"/>
</dbReference>
<dbReference type="AlphaFoldDB" id="A0A8I2YKM0"/>
<feature type="signal peptide" evidence="11">
    <location>
        <begin position="1"/>
        <end position="20"/>
    </location>
</feature>
<evidence type="ECO:0000313" key="13">
    <source>
        <dbReference type="Proteomes" id="UP000683000"/>
    </source>
</evidence>
<feature type="compositionally biased region" description="Low complexity" evidence="9">
    <location>
        <begin position="226"/>
        <end position="243"/>
    </location>
</feature>
<keyword evidence="3 11" id="KW-0732">Signal</keyword>
<evidence type="ECO:0000256" key="3">
    <source>
        <dbReference type="ARBA" id="ARBA00022729"/>
    </source>
</evidence>
<feature type="chain" id="PRO_5034097975" description="Translocon-associated protein subunit alpha" evidence="11">
    <location>
        <begin position="21"/>
        <end position="252"/>
    </location>
</feature>
<keyword evidence="6 10" id="KW-0472">Membrane</keyword>
<evidence type="ECO:0000256" key="6">
    <source>
        <dbReference type="ARBA" id="ARBA00023136"/>
    </source>
</evidence>
<dbReference type="OrthoDB" id="1926781at2759"/>
<evidence type="ECO:0000256" key="9">
    <source>
        <dbReference type="SAM" id="MobiDB-lite"/>
    </source>
</evidence>
<proteinExistence type="inferred from homology"/>
<comment type="subcellular location">
    <subcellularLocation>
        <location evidence="1">Endoplasmic reticulum membrane</location>
        <topology evidence="1">Single-pass type I membrane protein</topology>
    </subcellularLocation>
</comment>
<dbReference type="EMBL" id="JAGFBS010000022">
    <property type="protein sequence ID" value="KAG6373412.1"/>
    <property type="molecule type" value="Genomic_DNA"/>
</dbReference>
<evidence type="ECO:0000256" key="7">
    <source>
        <dbReference type="ARBA" id="ARBA00037565"/>
    </source>
</evidence>
<name>A0A8I2YKM0_9AGAM</name>